<sequence>MSRGGHLYVTTTHLVFEPHSLNDAVEQSRLRIPLVEITGMRTHQRMASAVLTVSTARGVDIDFLCWSREKVMAAVEQARQRLQFPGHNQPT</sequence>
<evidence type="ECO:0000313" key="2">
    <source>
        <dbReference type="Proteomes" id="UP000280819"/>
    </source>
</evidence>
<gene>
    <name evidence="1" type="ORF">EII34_07135</name>
</gene>
<proteinExistence type="predicted"/>
<name>A0A3P1T846_9ACTN</name>
<dbReference type="OrthoDB" id="5192608at2"/>
<dbReference type="Gene3D" id="2.30.29.30">
    <property type="entry name" value="Pleckstrin-homology domain (PH domain)/Phosphotyrosine-binding domain (PTB)"/>
    <property type="match status" value="1"/>
</dbReference>
<evidence type="ECO:0008006" key="3">
    <source>
        <dbReference type="Google" id="ProtNLM"/>
    </source>
</evidence>
<dbReference type="AlphaFoldDB" id="A0A3P1T846"/>
<reference evidence="1 2" key="1">
    <citation type="submission" date="2018-11" db="EMBL/GenBank/DDBJ databases">
        <title>Genomes From Bacteria Associated with the Canine Oral Cavity: a Test Case for Automated Genome-Based Taxonomic Assignment.</title>
        <authorList>
            <person name="Coil D.A."/>
            <person name="Jospin G."/>
            <person name="Darling A.E."/>
            <person name="Wallis C."/>
            <person name="Davis I.J."/>
            <person name="Harris S."/>
            <person name="Eisen J.A."/>
            <person name="Holcombe L.J."/>
            <person name="O'Flynn C."/>
        </authorList>
    </citation>
    <scope>NUCLEOTIDE SEQUENCE [LARGE SCALE GENOMIC DNA]</scope>
    <source>
        <strain evidence="1 2">OH887_COT-365</strain>
    </source>
</reference>
<comment type="caution">
    <text evidence="1">The sequence shown here is derived from an EMBL/GenBank/DDBJ whole genome shotgun (WGS) entry which is preliminary data.</text>
</comment>
<organism evidence="1 2">
    <name type="scientific">Arachnia propionica</name>
    <dbReference type="NCBI Taxonomy" id="1750"/>
    <lineage>
        <taxon>Bacteria</taxon>
        <taxon>Bacillati</taxon>
        <taxon>Actinomycetota</taxon>
        <taxon>Actinomycetes</taxon>
        <taxon>Propionibacteriales</taxon>
        <taxon>Propionibacteriaceae</taxon>
        <taxon>Arachnia</taxon>
    </lineage>
</organism>
<dbReference type="Proteomes" id="UP000280819">
    <property type="component" value="Unassembled WGS sequence"/>
</dbReference>
<dbReference type="EMBL" id="RQZG01000006">
    <property type="protein sequence ID" value="RRD05520.1"/>
    <property type="molecule type" value="Genomic_DNA"/>
</dbReference>
<protein>
    <recommendedName>
        <fullName evidence="3">GRAM domain-containing protein</fullName>
    </recommendedName>
</protein>
<dbReference type="InterPro" id="IPR011993">
    <property type="entry name" value="PH-like_dom_sf"/>
</dbReference>
<evidence type="ECO:0000313" key="1">
    <source>
        <dbReference type="EMBL" id="RRD05520.1"/>
    </source>
</evidence>
<accession>A0A3P1T846</accession>